<evidence type="ECO:0000313" key="3">
    <source>
        <dbReference type="EMBL" id="MCC0178991.1"/>
    </source>
</evidence>
<dbReference type="PANTHER" id="PTHR43308:SF5">
    <property type="entry name" value="S-LAYER PROTEIN _ PEPTIDOGLYCAN ENDO-BETA-N-ACETYLGLUCOSAMINIDASE"/>
    <property type="match status" value="1"/>
</dbReference>
<dbReference type="RefSeq" id="WP_229642095.1">
    <property type="nucleotide sequence ID" value="NZ_JADWDC010000062.1"/>
</dbReference>
<dbReference type="PROSITE" id="PS51272">
    <property type="entry name" value="SLH"/>
    <property type="match status" value="3"/>
</dbReference>
<accession>A0A964FHB5</accession>
<evidence type="ECO:0000313" key="4">
    <source>
        <dbReference type="Proteomes" id="UP000729733"/>
    </source>
</evidence>
<reference evidence="3" key="1">
    <citation type="journal article" date="2021" name="Antonie Van Leeuwenhoek">
        <title>Draft genome and description of Waterburya agarophytonicola gen. nov. sp. nov. (Pleurocapsales, Cyanobacteria): a seaweed symbiont.</title>
        <authorList>
            <person name="Bonthond G."/>
            <person name="Shalygin S."/>
            <person name="Bayer T."/>
            <person name="Weinberger F."/>
        </authorList>
    </citation>
    <scope>NUCLEOTIDE SEQUENCE</scope>
    <source>
        <strain evidence="3">KI4</strain>
    </source>
</reference>
<feature type="signal peptide" evidence="1">
    <location>
        <begin position="1"/>
        <end position="28"/>
    </location>
</feature>
<dbReference type="Pfam" id="PF12565">
    <property type="entry name" value="DUF3747"/>
    <property type="match status" value="1"/>
</dbReference>
<feature type="chain" id="PRO_5037397110" evidence="1">
    <location>
        <begin position="29"/>
        <end position="392"/>
    </location>
</feature>
<protein>
    <submittedName>
        <fullName evidence="3">DUF3747 domain-containing protein</fullName>
    </submittedName>
</protein>
<comment type="caution">
    <text evidence="3">The sequence shown here is derived from an EMBL/GenBank/DDBJ whole genome shotgun (WGS) entry which is preliminary data.</text>
</comment>
<feature type="domain" description="SLH" evidence="2">
    <location>
        <begin position="329"/>
        <end position="392"/>
    </location>
</feature>
<dbReference type="InterPro" id="IPR001119">
    <property type="entry name" value="SLH_dom"/>
</dbReference>
<dbReference type="InterPro" id="IPR022222">
    <property type="entry name" value="DUF3747"/>
</dbReference>
<evidence type="ECO:0000259" key="2">
    <source>
        <dbReference type="PROSITE" id="PS51272"/>
    </source>
</evidence>
<evidence type="ECO:0000256" key="1">
    <source>
        <dbReference type="SAM" id="SignalP"/>
    </source>
</evidence>
<gene>
    <name evidence="3" type="ORF">I4641_18650</name>
</gene>
<dbReference type="PANTHER" id="PTHR43308">
    <property type="entry name" value="OUTER MEMBRANE PROTEIN ALPHA-RELATED"/>
    <property type="match status" value="1"/>
</dbReference>
<organism evidence="3 4">
    <name type="scientific">Waterburya agarophytonicola KI4</name>
    <dbReference type="NCBI Taxonomy" id="2874699"/>
    <lineage>
        <taxon>Bacteria</taxon>
        <taxon>Bacillati</taxon>
        <taxon>Cyanobacteriota</taxon>
        <taxon>Cyanophyceae</taxon>
        <taxon>Pleurocapsales</taxon>
        <taxon>Hyellaceae</taxon>
        <taxon>Waterburya</taxon>
        <taxon>Waterburya agarophytonicola</taxon>
    </lineage>
</organism>
<feature type="domain" description="SLH" evidence="2">
    <location>
        <begin position="262"/>
        <end position="325"/>
    </location>
</feature>
<dbReference type="Proteomes" id="UP000729733">
    <property type="component" value="Unassembled WGS sequence"/>
</dbReference>
<dbReference type="InterPro" id="IPR051465">
    <property type="entry name" value="Cell_Envelope_Struct_Comp"/>
</dbReference>
<dbReference type="AlphaFoldDB" id="A0A964FHB5"/>
<keyword evidence="4" id="KW-1185">Reference proteome</keyword>
<dbReference type="Pfam" id="PF00395">
    <property type="entry name" value="SLH"/>
    <property type="match status" value="2"/>
</dbReference>
<dbReference type="EMBL" id="JADWDC010000062">
    <property type="protein sequence ID" value="MCC0178991.1"/>
    <property type="molecule type" value="Genomic_DNA"/>
</dbReference>
<sequence length="392" mass="42083">MKLSKKLKLAAIFTGAIALTTPLLPVLAQFTEAALEQSEVVAVAVPAGAIGYNLNVIQQVPGKQQCYAEVGSEPTIIDPLWTTFDFSGSCNKATDGNGYSVRLDGQDTSLDYRLDIIPKGDNLQLVAKSFKGGGDIIVGQSFGKPGDGEYAKIYLNPGWEFTKKEFEGKVLGHFFLSGDSQEIAAASGETITPPKVDAFTDIARDIYKDEIEQAVALGLISGYKDKTFKPTESLTREQLVSIVYDALKTIDDLELASADSATTQPYPDVEASRWSAGKIQWAKESNIVAGYDDGTFQPAKPVTRAELMTVLNKVALFANDGATELETNQDPVAFNDTSNHWANETIATMSAYCGVASAYQETGDAFQPNTPAARAYAATATLRTHKCITGAE</sequence>
<feature type="domain" description="SLH" evidence="2">
    <location>
        <begin position="194"/>
        <end position="257"/>
    </location>
</feature>
<name>A0A964FHB5_9CYAN</name>
<keyword evidence="1" id="KW-0732">Signal</keyword>
<proteinExistence type="predicted"/>